<feature type="transmembrane region" description="Helical" evidence="1">
    <location>
        <begin position="73"/>
        <end position="94"/>
    </location>
</feature>
<accession>A0ABV8X3K6</accession>
<protein>
    <submittedName>
        <fullName evidence="2">Uncharacterized protein</fullName>
    </submittedName>
</protein>
<organism evidence="2 3">
    <name type="scientific">Chungangia koreensis</name>
    <dbReference type="NCBI Taxonomy" id="752657"/>
    <lineage>
        <taxon>Bacteria</taxon>
        <taxon>Bacillati</taxon>
        <taxon>Bacillota</taxon>
        <taxon>Bacilli</taxon>
        <taxon>Lactobacillales</taxon>
        <taxon>Chungangia</taxon>
    </lineage>
</organism>
<sequence>MEKSTWKSSLLKILWVIGLIVLTSLSYNVENQLNLIAKATFNPFPVLWVKPILSIIFGLYLSLIFIKKWSVKLNATLLWCVAIPCLLLSFLYPFLVTVSIGNPPFFIGSLIDGWIFKMSSFEVLGIVTGLTLMLSVFGQPKMTVSHENYLQE</sequence>
<feature type="transmembrane region" description="Helical" evidence="1">
    <location>
        <begin position="47"/>
        <end position="66"/>
    </location>
</feature>
<keyword evidence="1" id="KW-0472">Membrane</keyword>
<feature type="transmembrane region" description="Helical" evidence="1">
    <location>
        <begin position="114"/>
        <end position="137"/>
    </location>
</feature>
<keyword evidence="1" id="KW-0812">Transmembrane</keyword>
<dbReference type="Proteomes" id="UP001595817">
    <property type="component" value="Unassembled WGS sequence"/>
</dbReference>
<reference evidence="3" key="1">
    <citation type="journal article" date="2019" name="Int. J. Syst. Evol. Microbiol.">
        <title>The Global Catalogue of Microorganisms (GCM) 10K type strain sequencing project: providing services to taxonomists for standard genome sequencing and annotation.</title>
        <authorList>
            <consortium name="The Broad Institute Genomics Platform"/>
            <consortium name="The Broad Institute Genome Sequencing Center for Infectious Disease"/>
            <person name="Wu L."/>
            <person name="Ma J."/>
        </authorList>
    </citation>
    <scope>NUCLEOTIDE SEQUENCE [LARGE SCALE GENOMIC DNA]</scope>
    <source>
        <strain evidence="3">CCUG 59778</strain>
    </source>
</reference>
<keyword evidence="1" id="KW-1133">Transmembrane helix</keyword>
<keyword evidence="3" id="KW-1185">Reference proteome</keyword>
<evidence type="ECO:0000256" key="1">
    <source>
        <dbReference type="SAM" id="Phobius"/>
    </source>
</evidence>
<evidence type="ECO:0000313" key="2">
    <source>
        <dbReference type="EMBL" id="MFC4408817.1"/>
    </source>
</evidence>
<feature type="transmembrane region" description="Helical" evidence="1">
    <location>
        <begin position="9"/>
        <end position="27"/>
    </location>
</feature>
<dbReference type="RefSeq" id="WP_378150916.1">
    <property type="nucleotide sequence ID" value="NZ_JBHSEC010000001.1"/>
</dbReference>
<comment type="caution">
    <text evidence="2">The sequence shown here is derived from an EMBL/GenBank/DDBJ whole genome shotgun (WGS) entry which is preliminary data.</text>
</comment>
<evidence type="ECO:0000313" key="3">
    <source>
        <dbReference type="Proteomes" id="UP001595817"/>
    </source>
</evidence>
<gene>
    <name evidence="2" type="ORF">ACFOZY_00065</name>
</gene>
<proteinExistence type="predicted"/>
<name>A0ABV8X3K6_9LACT</name>
<dbReference type="EMBL" id="JBHSEC010000001">
    <property type="protein sequence ID" value="MFC4408817.1"/>
    <property type="molecule type" value="Genomic_DNA"/>
</dbReference>